<evidence type="ECO:0000256" key="6">
    <source>
        <dbReference type="SAM" id="Phobius"/>
    </source>
</evidence>
<dbReference type="CDD" id="cd07731">
    <property type="entry name" value="ComA-like_MBL-fold"/>
    <property type="match status" value="1"/>
</dbReference>
<dbReference type="Proteomes" id="UP001500279">
    <property type="component" value="Unassembled WGS sequence"/>
</dbReference>
<sequence>MTGWGRGVLLLVLGWTAGLALQLQQAALWPLPAYGGLLAAGAVCFLAAAWLQRRAVLLLALGLGLAAFGSTGLRAAARLAQVLSPALEGAELSVQGRVVGLPQVDANGLRFVLQVSGVQAAGGQPMPLDSFPAQLWLSWPVPGSPDELAGGTAGAPAALRAGEAWRLPVKLRRPHGAMNPGGFDAELWMFEQGLGAVGAVRAPRPGMAQRLDGPRWWQPVEVLDTLRQRWRDRILLGTADPAATGLLAALAVGDQSAIDGKGWALYRQTGISHLISISGLHITLFAAMAGLLVGAGWRRSVRLRHWLPAPVAARWGGLVFATLYALMAGWGVPAQRTVCMLALAVVLRSFGPPWPALLLCALTGALVTLLDPWAMLQPGFWLSFAAVALLMMADAAEPAVLPEPANWWARLLLVLRRAARAQWVITVGLAPLTLVLFQQISLVGLPANWVAVPLVTFVITPLALLGTLWPGFWTLAGWLLQPLLAWLQWLASWPAASWGVPESTALVMAFGLLGGLLLALPLPWRLRLLGVPLALPLLWPAVPRPPVGEFELVAADVGQGSAVVIRTAHHTLVHDTGPRFSVDSDAGQRVLLPLLQALGDTQLDTLVLSHRDLDHVGGAPALLARWPQVRLLSSLEAGHPLLAQAVHHETCAAGQQWDWDGVHFQMLFPAPGAQLVGVKPNTVSCVLKVSDAAGRSALLTGDLEAAQEHMLVAQSPELLASTVLLVPHHGSHTSSSEEFLRAVGPKVAVVQVGYRSRFGHPHPQVLARYQALRVPVVRSDHCGAWRWSANGATCTRDVQKRHWHWQGPAASGSVLPAAGAVVATDSPAGEHE</sequence>
<dbReference type="Pfam" id="PF03772">
    <property type="entry name" value="Competence"/>
    <property type="match status" value="1"/>
</dbReference>
<feature type="domain" description="Metallo-beta-lactamase" evidence="7">
    <location>
        <begin position="559"/>
        <end position="754"/>
    </location>
</feature>
<evidence type="ECO:0000256" key="1">
    <source>
        <dbReference type="ARBA" id="ARBA00004651"/>
    </source>
</evidence>
<dbReference type="InterPro" id="IPR001279">
    <property type="entry name" value="Metallo-B-lactamas"/>
</dbReference>
<organism evidence="8 9">
    <name type="scientific">Ideonella azotifigens</name>
    <dbReference type="NCBI Taxonomy" id="513160"/>
    <lineage>
        <taxon>Bacteria</taxon>
        <taxon>Pseudomonadati</taxon>
        <taxon>Pseudomonadota</taxon>
        <taxon>Betaproteobacteria</taxon>
        <taxon>Burkholderiales</taxon>
        <taxon>Sphaerotilaceae</taxon>
        <taxon>Ideonella</taxon>
    </lineage>
</organism>
<accession>A0ABP3VQQ2</accession>
<dbReference type="InterPro" id="IPR035681">
    <property type="entry name" value="ComA-like_MBL"/>
</dbReference>
<feature type="transmembrane region" description="Helical" evidence="6">
    <location>
        <begin position="273"/>
        <end position="294"/>
    </location>
</feature>
<keyword evidence="9" id="KW-1185">Reference proteome</keyword>
<dbReference type="Pfam" id="PF13567">
    <property type="entry name" value="DUF4131"/>
    <property type="match status" value="1"/>
</dbReference>
<dbReference type="PANTHER" id="PTHR30619:SF1">
    <property type="entry name" value="RECOMBINATION PROTEIN 2"/>
    <property type="match status" value="1"/>
</dbReference>
<dbReference type="InterPro" id="IPR025405">
    <property type="entry name" value="DUF4131"/>
</dbReference>
<evidence type="ECO:0000256" key="2">
    <source>
        <dbReference type="ARBA" id="ARBA00022475"/>
    </source>
</evidence>
<name>A0ABP3VQQ2_9BURK</name>
<evidence type="ECO:0000256" key="3">
    <source>
        <dbReference type="ARBA" id="ARBA00022692"/>
    </source>
</evidence>
<protein>
    <submittedName>
        <fullName evidence="8">DNA internalization-related competence protein ComEC/Rec2</fullName>
    </submittedName>
</protein>
<comment type="caution">
    <text evidence="8">The sequence shown here is derived from an EMBL/GenBank/DDBJ whole genome shotgun (WGS) entry which is preliminary data.</text>
</comment>
<proteinExistence type="predicted"/>
<comment type="subcellular location">
    <subcellularLocation>
        <location evidence="1">Cell membrane</location>
        <topology evidence="1">Multi-pass membrane protein</topology>
    </subcellularLocation>
</comment>
<keyword evidence="3 6" id="KW-0812">Transmembrane</keyword>
<evidence type="ECO:0000259" key="7">
    <source>
        <dbReference type="SMART" id="SM00849"/>
    </source>
</evidence>
<dbReference type="PANTHER" id="PTHR30619">
    <property type="entry name" value="DNA INTERNALIZATION/COMPETENCE PROTEIN COMEC/REC2"/>
    <property type="match status" value="1"/>
</dbReference>
<dbReference type="SMART" id="SM00849">
    <property type="entry name" value="Lactamase_B"/>
    <property type="match status" value="1"/>
</dbReference>
<feature type="transmembrane region" description="Helical" evidence="6">
    <location>
        <begin position="421"/>
        <end position="437"/>
    </location>
</feature>
<feature type="transmembrane region" description="Helical" evidence="6">
    <location>
        <begin position="354"/>
        <end position="373"/>
    </location>
</feature>
<feature type="transmembrane region" description="Helical" evidence="6">
    <location>
        <begin position="315"/>
        <end position="334"/>
    </location>
</feature>
<evidence type="ECO:0000313" key="8">
    <source>
        <dbReference type="EMBL" id="GAA0762941.1"/>
    </source>
</evidence>
<dbReference type="RefSeq" id="WP_231012802.1">
    <property type="nucleotide sequence ID" value="NZ_BAAAEW010000033.1"/>
</dbReference>
<reference evidence="9" key="1">
    <citation type="journal article" date="2019" name="Int. J. Syst. Evol. Microbiol.">
        <title>The Global Catalogue of Microorganisms (GCM) 10K type strain sequencing project: providing services to taxonomists for standard genome sequencing and annotation.</title>
        <authorList>
            <consortium name="The Broad Institute Genomics Platform"/>
            <consortium name="The Broad Institute Genome Sequencing Center for Infectious Disease"/>
            <person name="Wu L."/>
            <person name="Ma J."/>
        </authorList>
    </citation>
    <scope>NUCLEOTIDE SEQUENCE [LARGE SCALE GENOMIC DNA]</scope>
    <source>
        <strain evidence="9">JCM 15503</strain>
    </source>
</reference>
<keyword evidence="4 6" id="KW-1133">Transmembrane helix</keyword>
<feature type="transmembrane region" description="Helical" evidence="6">
    <location>
        <begin position="32"/>
        <end position="51"/>
    </location>
</feature>
<evidence type="ECO:0000256" key="4">
    <source>
        <dbReference type="ARBA" id="ARBA00022989"/>
    </source>
</evidence>
<dbReference type="NCBIfam" id="TIGR00361">
    <property type="entry name" value="ComEC_Rec2"/>
    <property type="match status" value="1"/>
</dbReference>
<feature type="transmembrane region" description="Helical" evidence="6">
    <location>
        <begin position="475"/>
        <end position="493"/>
    </location>
</feature>
<dbReference type="InterPro" id="IPR004477">
    <property type="entry name" value="ComEC_N"/>
</dbReference>
<gene>
    <name evidence="8" type="ORF">GCM10009107_47920</name>
</gene>
<feature type="transmembrane region" description="Helical" evidence="6">
    <location>
        <begin position="380"/>
        <end position="401"/>
    </location>
</feature>
<feature type="transmembrane region" description="Helical" evidence="6">
    <location>
        <begin position="449"/>
        <end position="469"/>
    </location>
</feature>
<feature type="transmembrane region" description="Helical" evidence="6">
    <location>
        <begin position="505"/>
        <end position="524"/>
    </location>
</feature>
<dbReference type="SUPFAM" id="SSF56281">
    <property type="entry name" value="Metallo-hydrolase/oxidoreductase"/>
    <property type="match status" value="1"/>
</dbReference>
<dbReference type="InterPro" id="IPR052159">
    <property type="entry name" value="Competence_DNA_uptake"/>
</dbReference>
<evidence type="ECO:0000256" key="5">
    <source>
        <dbReference type="ARBA" id="ARBA00023136"/>
    </source>
</evidence>
<dbReference type="Gene3D" id="3.60.15.10">
    <property type="entry name" value="Ribonuclease Z/Hydroxyacylglutathione hydrolase-like"/>
    <property type="match status" value="1"/>
</dbReference>
<keyword evidence="5 6" id="KW-0472">Membrane</keyword>
<dbReference type="InterPro" id="IPR036866">
    <property type="entry name" value="RibonucZ/Hydroxyglut_hydro"/>
</dbReference>
<dbReference type="InterPro" id="IPR004797">
    <property type="entry name" value="Competence_ComEC/Rec2"/>
</dbReference>
<evidence type="ECO:0000313" key="9">
    <source>
        <dbReference type="Proteomes" id="UP001500279"/>
    </source>
</evidence>
<dbReference type="NCBIfam" id="TIGR00360">
    <property type="entry name" value="ComEC_N-term"/>
    <property type="match status" value="1"/>
</dbReference>
<dbReference type="EMBL" id="BAAAEW010000033">
    <property type="protein sequence ID" value="GAA0762941.1"/>
    <property type="molecule type" value="Genomic_DNA"/>
</dbReference>
<keyword evidence="2" id="KW-1003">Cell membrane</keyword>
<dbReference type="Pfam" id="PF00753">
    <property type="entry name" value="Lactamase_B"/>
    <property type="match status" value="1"/>
</dbReference>